<dbReference type="InterPro" id="IPR025510">
    <property type="entry name" value="DUF4397"/>
</dbReference>
<dbReference type="PROSITE" id="PS51257">
    <property type="entry name" value="PROKAR_LIPOPROTEIN"/>
    <property type="match status" value="1"/>
</dbReference>
<dbReference type="Pfam" id="PF14344">
    <property type="entry name" value="DUF4397"/>
    <property type="match status" value="1"/>
</dbReference>
<reference evidence="3" key="1">
    <citation type="journal article" date="2019" name="Int. J. Syst. Evol. Microbiol.">
        <title>The Global Catalogue of Microorganisms (GCM) 10K type strain sequencing project: providing services to taxonomists for standard genome sequencing and annotation.</title>
        <authorList>
            <consortium name="The Broad Institute Genomics Platform"/>
            <consortium name="The Broad Institute Genome Sequencing Center for Infectious Disease"/>
            <person name="Wu L."/>
            <person name="Ma J."/>
        </authorList>
    </citation>
    <scope>NUCLEOTIDE SEQUENCE [LARGE SCALE GENOMIC DNA]</scope>
    <source>
        <strain evidence="3">CECT 8010</strain>
    </source>
</reference>
<dbReference type="Proteomes" id="UP001595906">
    <property type="component" value="Unassembled WGS sequence"/>
</dbReference>
<organism evidence="2 3">
    <name type="scientific">Parasediminibacterium paludis</name>
    <dbReference type="NCBI Taxonomy" id="908966"/>
    <lineage>
        <taxon>Bacteria</taxon>
        <taxon>Pseudomonadati</taxon>
        <taxon>Bacteroidota</taxon>
        <taxon>Chitinophagia</taxon>
        <taxon>Chitinophagales</taxon>
        <taxon>Chitinophagaceae</taxon>
        <taxon>Parasediminibacterium</taxon>
    </lineage>
</organism>
<dbReference type="EMBL" id="JBHSDC010000001">
    <property type="protein sequence ID" value="MFC4230267.1"/>
    <property type="molecule type" value="Genomic_DNA"/>
</dbReference>
<feature type="domain" description="DUF4397" evidence="1">
    <location>
        <begin position="86"/>
        <end position="180"/>
    </location>
</feature>
<proteinExistence type="predicted"/>
<keyword evidence="3" id="KW-1185">Reference proteome</keyword>
<accession>A0ABV8PQB9</accession>
<evidence type="ECO:0000313" key="3">
    <source>
        <dbReference type="Proteomes" id="UP001595906"/>
    </source>
</evidence>
<protein>
    <submittedName>
        <fullName evidence="2">DUF4397 domain-containing protein</fullName>
    </submittedName>
</protein>
<comment type="caution">
    <text evidence="2">The sequence shown here is derived from an EMBL/GenBank/DDBJ whole genome shotgun (WGS) entry which is preliminary data.</text>
</comment>
<gene>
    <name evidence="2" type="ORF">ACFOW1_00085</name>
</gene>
<dbReference type="RefSeq" id="WP_379011330.1">
    <property type="nucleotide sequence ID" value="NZ_JBHSDC010000001.1"/>
</dbReference>
<evidence type="ECO:0000259" key="1">
    <source>
        <dbReference type="Pfam" id="PF14344"/>
    </source>
</evidence>
<evidence type="ECO:0000313" key="2">
    <source>
        <dbReference type="EMBL" id="MFC4230267.1"/>
    </source>
</evidence>
<name>A0ABV8PQB9_9BACT</name>
<sequence length="273" mass="29285">MKKNILKYFSIATVILFVVSCSKNNSITNQPYLSYGVSGKSLLKINFASAYAGNPTVLLKVNNLAVSNLITARTPFPGGGYNTNGSNYALYLSVPLGTNSVSVVRPKVGTDVDSIVLFSTVLTMTDTMAYTLHIADTLVNSSSNLTKSLLVKNDISDLDTGYARFRFVNLMPNVPALDLYLNGMLIKSNIGYLQASDTFGVKTGINAPNYATFATPTWVIRPAGALPTSTALATYASVNALQSRQVFTVFAMGYSGATGSRLPYVSFTLDKNQ</sequence>